<feature type="region of interest" description="Disordered" evidence="1">
    <location>
        <begin position="169"/>
        <end position="189"/>
    </location>
</feature>
<feature type="region of interest" description="Disordered" evidence="1">
    <location>
        <begin position="452"/>
        <end position="482"/>
    </location>
</feature>
<feature type="region of interest" description="Disordered" evidence="1">
    <location>
        <begin position="393"/>
        <end position="415"/>
    </location>
</feature>
<dbReference type="Proteomes" id="UP000800093">
    <property type="component" value="Unassembled WGS sequence"/>
</dbReference>
<evidence type="ECO:0000313" key="2">
    <source>
        <dbReference type="EMBL" id="KAF2270858.1"/>
    </source>
</evidence>
<gene>
    <name evidence="2" type="ORF">CC78DRAFT_4766</name>
</gene>
<organism evidence="2 3">
    <name type="scientific">Lojkania enalia</name>
    <dbReference type="NCBI Taxonomy" id="147567"/>
    <lineage>
        <taxon>Eukaryota</taxon>
        <taxon>Fungi</taxon>
        <taxon>Dikarya</taxon>
        <taxon>Ascomycota</taxon>
        <taxon>Pezizomycotina</taxon>
        <taxon>Dothideomycetes</taxon>
        <taxon>Pleosporomycetidae</taxon>
        <taxon>Pleosporales</taxon>
        <taxon>Pleosporales incertae sedis</taxon>
        <taxon>Lojkania</taxon>
    </lineage>
</organism>
<accession>A0A9P4NCU8</accession>
<sequence length="521" mass="57958">MPDSFPQPESEPVSRQQKTFETAPEPDLPQETMTEQTKSSLRRGAASSSKPPDLIFLDDTQSNVTSQKPSLADSPTTILDESPDVTTQAQQEISIEEAQQHTQTFTEPSPLPNGRWIESETEELQDPAPESSSLHSSILDELLALYEYNATPALVSTQQENTIESALEDMTQKASRMTPRSRILRERSSSAPAVPLEPYKISPVRQLPVTSLNRETSISGTEEDVAPDAALFVESRPALVKRRPTVSFNKISEEMSPTSDPFVQLVSRASINIICSESKAPVEPHRKISKLSTPRATNELTPSPANYRKLSSAPGIVAPPVQVLQHNMKPANPIVKPRDKVYVPPKQQYPPAPPYPVRDTPPWTQPDLYEPLKETKAQPGIRSKRKKGIFAWAGKQKQKVKTQHRAPPISRRPLSDSLHRLPHIQAPEIAAPSPHLHLSNRSLLTILVGTVARPSKKPRQNPSNHQPKPGFRPVPFDYPRRRAGHYPGPIPAFFMKDQYLPSDPILRSRIHGYSHPILAPV</sequence>
<protein>
    <submittedName>
        <fullName evidence="2">Uncharacterized protein</fullName>
    </submittedName>
</protein>
<dbReference type="EMBL" id="ML986578">
    <property type="protein sequence ID" value="KAF2270858.1"/>
    <property type="molecule type" value="Genomic_DNA"/>
</dbReference>
<comment type="caution">
    <text evidence="2">The sequence shown here is derived from an EMBL/GenBank/DDBJ whole genome shotgun (WGS) entry which is preliminary data.</text>
</comment>
<feature type="compositionally biased region" description="Polar residues" evidence="1">
    <location>
        <begin position="59"/>
        <end position="87"/>
    </location>
</feature>
<evidence type="ECO:0000313" key="3">
    <source>
        <dbReference type="Proteomes" id="UP000800093"/>
    </source>
</evidence>
<feature type="compositionally biased region" description="Polar residues" evidence="1">
    <location>
        <begin position="290"/>
        <end position="304"/>
    </location>
</feature>
<feature type="region of interest" description="Disordered" evidence="1">
    <location>
        <begin position="1"/>
        <end position="135"/>
    </location>
</feature>
<feature type="compositionally biased region" description="Low complexity" evidence="1">
    <location>
        <begin position="88"/>
        <end position="97"/>
    </location>
</feature>
<dbReference type="AlphaFoldDB" id="A0A9P4NCU8"/>
<keyword evidence="3" id="KW-1185">Reference proteome</keyword>
<evidence type="ECO:0000256" key="1">
    <source>
        <dbReference type="SAM" id="MobiDB-lite"/>
    </source>
</evidence>
<name>A0A9P4NCU8_9PLEO</name>
<proteinExistence type="predicted"/>
<reference evidence="3" key="1">
    <citation type="journal article" date="2020" name="Stud. Mycol.">
        <title>101 Dothideomycetes genomes: A test case for predicting lifestyles and emergence of pathogens.</title>
        <authorList>
            <person name="Haridas S."/>
            <person name="Albert R."/>
            <person name="Binder M."/>
            <person name="Bloem J."/>
            <person name="LaButti K."/>
            <person name="Salamov A."/>
            <person name="Andreopoulos B."/>
            <person name="Baker S."/>
            <person name="Barry K."/>
            <person name="Bills G."/>
            <person name="Bluhm B."/>
            <person name="Cannon C."/>
            <person name="Castanera R."/>
            <person name="Culley D."/>
            <person name="Daum C."/>
            <person name="Ezra D."/>
            <person name="Gonzalez J."/>
            <person name="Henrissat B."/>
            <person name="Kuo A."/>
            <person name="Liang C."/>
            <person name="Lipzen A."/>
            <person name="Lutzoni F."/>
            <person name="Magnuson J."/>
            <person name="Mondo S."/>
            <person name="Nolan M."/>
            <person name="Ohm R."/>
            <person name="Pangilinan J."/>
            <person name="Park H.-J."/>
            <person name="Ramirez L."/>
            <person name="Alfaro M."/>
            <person name="Sun H."/>
            <person name="Tritt A."/>
            <person name="Yoshinaga Y."/>
            <person name="Zwiers L.-H."/>
            <person name="Turgeon B."/>
            <person name="Goodwin S."/>
            <person name="Spatafora J."/>
            <person name="Crous P."/>
            <person name="Grigoriev I."/>
        </authorList>
    </citation>
    <scope>NUCLEOTIDE SEQUENCE [LARGE SCALE GENOMIC DNA]</scope>
    <source>
        <strain evidence="3">CBS 304.66</strain>
    </source>
</reference>
<feature type="region of interest" description="Disordered" evidence="1">
    <location>
        <begin position="285"/>
        <end position="304"/>
    </location>
</feature>